<comment type="caution">
    <text evidence="1">The sequence shown here is derived from an EMBL/GenBank/DDBJ whole genome shotgun (WGS) entry which is preliminary data.</text>
</comment>
<protein>
    <submittedName>
        <fullName evidence="1">Sporulation protein Spo0E</fullName>
    </submittedName>
</protein>
<dbReference type="EMBL" id="PRKQ01000012">
    <property type="protein sequence ID" value="PPB02425.1"/>
    <property type="molecule type" value="Genomic_DNA"/>
</dbReference>
<gene>
    <name evidence="1" type="ORF">C4A77_11880</name>
</gene>
<dbReference type="InterPro" id="IPR036638">
    <property type="entry name" value="HLH_DNA-bd_sf"/>
</dbReference>
<dbReference type="InterPro" id="IPR037208">
    <property type="entry name" value="Spo0E-like_sf"/>
</dbReference>
<dbReference type="GO" id="GO:0046983">
    <property type="term" value="F:protein dimerization activity"/>
    <property type="evidence" value="ECO:0007669"/>
    <property type="project" value="InterPro"/>
</dbReference>
<dbReference type="Pfam" id="PF09388">
    <property type="entry name" value="SpoOE-like"/>
    <property type="match status" value="1"/>
</dbReference>
<dbReference type="Proteomes" id="UP000239759">
    <property type="component" value="Unassembled WGS sequence"/>
</dbReference>
<sequence length="54" mass="6247">MKLTVCQNSTEKLREQLIHLYCKEGAFSSEKVLKLSQDLDKYIVKMQKAKSEKG</sequence>
<dbReference type="GO" id="GO:0043937">
    <property type="term" value="P:regulation of sporulation"/>
    <property type="evidence" value="ECO:0007669"/>
    <property type="project" value="InterPro"/>
</dbReference>
<dbReference type="Gene3D" id="4.10.280.10">
    <property type="entry name" value="Helix-loop-helix DNA-binding domain"/>
    <property type="match status" value="1"/>
</dbReference>
<dbReference type="RefSeq" id="WP_104031936.1">
    <property type="nucleotide sequence ID" value="NZ_PRKQ01000012.1"/>
</dbReference>
<evidence type="ECO:0000313" key="1">
    <source>
        <dbReference type="EMBL" id="PPB02425.1"/>
    </source>
</evidence>
<dbReference type="AlphaFoldDB" id="A0AAP8QDE7"/>
<evidence type="ECO:0000313" key="2">
    <source>
        <dbReference type="Proteomes" id="UP000239759"/>
    </source>
</evidence>
<dbReference type="InterPro" id="IPR018540">
    <property type="entry name" value="Spo0E-like"/>
</dbReference>
<name>A0AAP8QDE7_BRELA</name>
<reference evidence="1 2" key="1">
    <citation type="submission" date="2018-02" db="EMBL/GenBank/DDBJ databases">
        <title>Comparative analysis of genomes of three Brevibacillus laterosporus strains producers of potent antimicrobials isolated from silage.</title>
        <authorList>
            <person name="Kojic M."/>
            <person name="Miljkovic M."/>
            <person name="Studholme D."/>
            <person name="Filipic B."/>
        </authorList>
    </citation>
    <scope>NUCLEOTIDE SEQUENCE [LARGE SCALE GENOMIC DNA]</scope>
    <source>
        <strain evidence="1 2">BGSP11</strain>
    </source>
</reference>
<proteinExistence type="predicted"/>
<accession>A0AAP8QDE7</accession>
<dbReference type="SUPFAM" id="SSF140500">
    <property type="entry name" value="BAS1536-like"/>
    <property type="match status" value="1"/>
</dbReference>
<organism evidence="1 2">
    <name type="scientific">Brevibacillus laterosporus</name>
    <name type="common">Bacillus laterosporus</name>
    <dbReference type="NCBI Taxonomy" id="1465"/>
    <lineage>
        <taxon>Bacteria</taxon>
        <taxon>Bacillati</taxon>
        <taxon>Bacillota</taxon>
        <taxon>Bacilli</taxon>
        <taxon>Bacillales</taxon>
        <taxon>Paenibacillaceae</taxon>
        <taxon>Brevibacillus</taxon>
    </lineage>
</organism>